<evidence type="ECO:0000256" key="3">
    <source>
        <dbReference type="ARBA" id="ARBA00022989"/>
    </source>
</evidence>
<comment type="subcellular location">
    <subcellularLocation>
        <location evidence="5">Endoplasmic reticulum membrane</location>
        <topology evidence="5">Multi-pass membrane protein</topology>
    </subcellularLocation>
    <subcellularLocation>
        <location evidence="1">Membrane</location>
        <topology evidence="1">Multi-pass membrane protein</topology>
    </subcellularLocation>
</comment>
<dbReference type="PANTHER" id="PTHR12714:SF9">
    <property type="entry name" value="PROTEIN-S-ISOPRENYLCYSTEINE O-METHYLTRANSFERASE"/>
    <property type="match status" value="1"/>
</dbReference>
<dbReference type="PANTHER" id="PTHR12714">
    <property type="entry name" value="PROTEIN-S ISOPRENYLCYSTEINE O-METHYLTRANSFERASE"/>
    <property type="match status" value="1"/>
</dbReference>
<keyword evidence="2 5" id="KW-0812">Transmembrane</keyword>
<organism evidence="6 7">
    <name type="scientific">Coniophora puteana (strain RWD-64-598)</name>
    <name type="common">Brown rot fungus</name>
    <dbReference type="NCBI Taxonomy" id="741705"/>
    <lineage>
        <taxon>Eukaryota</taxon>
        <taxon>Fungi</taxon>
        <taxon>Dikarya</taxon>
        <taxon>Basidiomycota</taxon>
        <taxon>Agaricomycotina</taxon>
        <taxon>Agaricomycetes</taxon>
        <taxon>Agaricomycetidae</taxon>
        <taxon>Boletales</taxon>
        <taxon>Coniophorineae</taxon>
        <taxon>Coniophoraceae</taxon>
        <taxon>Coniophora</taxon>
    </lineage>
</organism>
<keyword evidence="5" id="KW-0949">S-adenosyl-L-methionine</keyword>
<evidence type="ECO:0000313" key="6">
    <source>
        <dbReference type="EMBL" id="EIW78834.1"/>
    </source>
</evidence>
<dbReference type="KEGG" id="cput:CONPUDRAFT_166731"/>
<dbReference type="InterPro" id="IPR007269">
    <property type="entry name" value="ICMT_MeTrfase"/>
</dbReference>
<evidence type="ECO:0000313" key="7">
    <source>
        <dbReference type="Proteomes" id="UP000053558"/>
    </source>
</evidence>
<gene>
    <name evidence="6" type="ORF">CONPUDRAFT_166731</name>
</gene>
<reference evidence="7" key="1">
    <citation type="journal article" date="2012" name="Science">
        <title>The Paleozoic origin of enzymatic lignin decomposition reconstructed from 31 fungal genomes.</title>
        <authorList>
            <person name="Floudas D."/>
            <person name="Binder M."/>
            <person name="Riley R."/>
            <person name="Barry K."/>
            <person name="Blanchette R.A."/>
            <person name="Henrissat B."/>
            <person name="Martinez A.T."/>
            <person name="Otillar R."/>
            <person name="Spatafora J.W."/>
            <person name="Yadav J.S."/>
            <person name="Aerts A."/>
            <person name="Benoit I."/>
            <person name="Boyd A."/>
            <person name="Carlson A."/>
            <person name="Copeland A."/>
            <person name="Coutinho P.M."/>
            <person name="de Vries R.P."/>
            <person name="Ferreira P."/>
            <person name="Findley K."/>
            <person name="Foster B."/>
            <person name="Gaskell J."/>
            <person name="Glotzer D."/>
            <person name="Gorecki P."/>
            <person name="Heitman J."/>
            <person name="Hesse C."/>
            <person name="Hori C."/>
            <person name="Igarashi K."/>
            <person name="Jurgens J.A."/>
            <person name="Kallen N."/>
            <person name="Kersten P."/>
            <person name="Kohler A."/>
            <person name="Kuees U."/>
            <person name="Kumar T.K.A."/>
            <person name="Kuo A."/>
            <person name="LaButti K."/>
            <person name="Larrondo L.F."/>
            <person name="Lindquist E."/>
            <person name="Ling A."/>
            <person name="Lombard V."/>
            <person name="Lucas S."/>
            <person name="Lundell T."/>
            <person name="Martin R."/>
            <person name="McLaughlin D.J."/>
            <person name="Morgenstern I."/>
            <person name="Morin E."/>
            <person name="Murat C."/>
            <person name="Nagy L.G."/>
            <person name="Nolan M."/>
            <person name="Ohm R.A."/>
            <person name="Patyshakuliyeva A."/>
            <person name="Rokas A."/>
            <person name="Ruiz-Duenas F.J."/>
            <person name="Sabat G."/>
            <person name="Salamov A."/>
            <person name="Samejima M."/>
            <person name="Schmutz J."/>
            <person name="Slot J.C."/>
            <person name="St John F."/>
            <person name="Stenlid J."/>
            <person name="Sun H."/>
            <person name="Sun S."/>
            <person name="Syed K."/>
            <person name="Tsang A."/>
            <person name="Wiebenga A."/>
            <person name="Young D."/>
            <person name="Pisabarro A."/>
            <person name="Eastwood D.C."/>
            <person name="Martin F."/>
            <person name="Cullen D."/>
            <person name="Grigoriev I.V."/>
            <person name="Hibbett D.S."/>
        </authorList>
    </citation>
    <scope>NUCLEOTIDE SEQUENCE [LARGE SCALE GENOMIC DNA]</scope>
    <source>
        <strain evidence="7">RWD-64-598 SS2</strain>
    </source>
</reference>
<dbReference type="OrthoDB" id="422086at2759"/>
<name>A0A5M3MJ64_CONPW</name>
<comment type="catalytic activity">
    <reaction evidence="5">
        <text>[protein]-C-terminal S-[(2E,6E)-farnesyl]-L-cysteine + S-adenosyl-L-methionine = [protein]-C-terminal S-[(2E,6E)-farnesyl]-L-cysteine methyl ester + S-adenosyl-L-homocysteine</text>
        <dbReference type="Rhea" id="RHEA:21672"/>
        <dbReference type="Rhea" id="RHEA-COMP:12125"/>
        <dbReference type="Rhea" id="RHEA-COMP:12126"/>
        <dbReference type="ChEBI" id="CHEBI:57856"/>
        <dbReference type="ChEBI" id="CHEBI:59789"/>
        <dbReference type="ChEBI" id="CHEBI:90510"/>
        <dbReference type="ChEBI" id="CHEBI:90511"/>
        <dbReference type="EC" id="2.1.1.100"/>
    </reaction>
</comment>
<protein>
    <recommendedName>
        <fullName evidence="5">Protein-S-isoprenylcysteine O-methyltransferase</fullName>
        <ecNumber evidence="5">2.1.1.100</ecNumber>
    </recommendedName>
</protein>
<accession>A0A5M3MJ64</accession>
<dbReference type="Pfam" id="PF04140">
    <property type="entry name" value="ICMT"/>
    <property type="match status" value="1"/>
</dbReference>
<comment type="similarity">
    <text evidence="5">Belongs to the class VI-like SAM-binding methyltransferase superfamily. Isoprenylcysteine carboxyl methyltransferase family.</text>
</comment>
<keyword evidence="7" id="KW-1185">Reference proteome</keyword>
<keyword evidence="4 5" id="KW-0472">Membrane</keyword>
<evidence type="ECO:0000256" key="4">
    <source>
        <dbReference type="ARBA" id="ARBA00023136"/>
    </source>
</evidence>
<dbReference type="GeneID" id="19205622"/>
<keyword evidence="5" id="KW-0808">Transferase</keyword>
<feature type="transmembrane region" description="Helical" evidence="5">
    <location>
        <begin position="180"/>
        <end position="199"/>
    </location>
</feature>
<dbReference type="AlphaFoldDB" id="A0A5M3MJ64"/>
<keyword evidence="5" id="KW-0489">Methyltransferase</keyword>
<dbReference type="GO" id="GO:0004671">
    <property type="term" value="F:protein C-terminal S-isoprenylcysteine carboxyl O-methyltransferase activity"/>
    <property type="evidence" value="ECO:0007669"/>
    <property type="project" value="UniProtKB-EC"/>
</dbReference>
<dbReference type="Gene3D" id="1.20.120.1630">
    <property type="match status" value="1"/>
</dbReference>
<dbReference type="GO" id="GO:0032259">
    <property type="term" value="P:methylation"/>
    <property type="evidence" value="ECO:0007669"/>
    <property type="project" value="UniProtKB-KW"/>
</dbReference>
<comment type="caution">
    <text evidence="6">The sequence shown here is derived from an EMBL/GenBank/DDBJ whole genome shotgun (WGS) entry which is preliminary data.</text>
</comment>
<keyword evidence="5" id="KW-0256">Endoplasmic reticulum</keyword>
<dbReference type="GO" id="GO:0005789">
    <property type="term" value="C:endoplasmic reticulum membrane"/>
    <property type="evidence" value="ECO:0007669"/>
    <property type="project" value="UniProtKB-SubCell"/>
</dbReference>
<dbReference type="OMA" id="CETIITC"/>
<sequence>MVFAKVPLLLAAWYYFVRMHNPPHTAQSGEVLKVGWYQHLVSKAFPMTQQIVASVFCLAEVATLLSSRYPNSHLSKHILTLSVNGVALPSPALTAPFIAGSIATIAASILRLHCFRTLGRHFTFQLSVRDGHKLVTRGPYSIVRHPGYTTGFTAILGMSAVLASPGSWARSCEWLHLPAGGKVLAGAWALSSAYIFVVIKSRMNAEDTFLREYFGEEWEAYARRVPYQLVPPIF</sequence>
<comment type="caution">
    <text evidence="5">Lacks conserved residue(s) required for the propagation of feature annotation.</text>
</comment>
<dbReference type="Proteomes" id="UP000053558">
    <property type="component" value="Unassembled WGS sequence"/>
</dbReference>
<dbReference type="RefSeq" id="XP_007770606.1">
    <property type="nucleotide sequence ID" value="XM_007772416.1"/>
</dbReference>
<evidence type="ECO:0000256" key="2">
    <source>
        <dbReference type="ARBA" id="ARBA00022692"/>
    </source>
</evidence>
<evidence type="ECO:0000256" key="1">
    <source>
        <dbReference type="ARBA" id="ARBA00004141"/>
    </source>
</evidence>
<feature type="transmembrane region" description="Helical" evidence="5">
    <location>
        <begin position="147"/>
        <end position="168"/>
    </location>
</feature>
<dbReference type="EMBL" id="JH711581">
    <property type="protein sequence ID" value="EIW78834.1"/>
    <property type="molecule type" value="Genomic_DNA"/>
</dbReference>
<dbReference type="EC" id="2.1.1.100" evidence="5"/>
<proteinExistence type="inferred from homology"/>
<evidence type="ECO:0000256" key="5">
    <source>
        <dbReference type="RuleBase" id="RU362022"/>
    </source>
</evidence>
<keyword evidence="3 5" id="KW-1133">Transmembrane helix</keyword>